<evidence type="ECO:0000313" key="2">
    <source>
        <dbReference type="Proteomes" id="UP001220610"/>
    </source>
</evidence>
<dbReference type="EMBL" id="CP119311">
    <property type="protein sequence ID" value="WEK34580.1"/>
    <property type="molecule type" value="Genomic_DNA"/>
</dbReference>
<gene>
    <name evidence="1" type="ORF">P0Y53_19000</name>
</gene>
<dbReference type="Proteomes" id="UP001220610">
    <property type="component" value="Chromosome"/>
</dbReference>
<accession>A0AAJ6BEH1</accession>
<evidence type="ECO:0000313" key="1">
    <source>
        <dbReference type="EMBL" id="WEK34580.1"/>
    </source>
</evidence>
<sequence>MDIINNTRIILQALRLHPADYLALLTEPERIAFVADWHAFSQAAAGLPLEAVVDQLHQLIARYPVLESEFLGNVPAGEQKFNPAELAAQGNTAKGPAGDWLVIIRNEVINVTDKINALPLPETKSSQ</sequence>
<organism evidence="1 2">
    <name type="scientific">Candidatus Pseudobacter hemicellulosilyticus</name>
    <dbReference type="NCBI Taxonomy" id="3121375"/>
    <lineage>
        <taxon>Bacteria</taxon>
        <taxon>Pseudomonadati</taxon>
        <taxon>Bacteroidota</taxon>
        <taxon>Chitinophagia</taxon>
        <taxon>Chitinophagales</taxon>
        <taxon>Chitinophagaceae</taxon>
        <taxon>Pseudobacter</taxon>
    </lineage>
</organism>
<dbReference type="AlphaFoldDB" id="A0AAJ6BEH1"/>
<protein>
    <submittedName>
        <fullName evidence="1">Uncharacterized protein</fullName>
    </submittedName>
</protein>
<proteinExistence type="predicted"/>
<reference evidence="1" key="1">
    <citation type="submission" date="2023-03" db="EMBL/GenBank/DDBJ databases">
        <title>Andean soil-derived lignocellulolytic bacterial consortium as a source of novel taxa and putative plastic-active enzymes.</title>
        <authorList>
            <person name="Diaz-Garcia L."/>
            <person name="Chuvochina M."/>
            <person name="Feuerriegel G."/>
            <person name="Bunk B."/>
            <person name="Sproer C."/>
            <person name="Streit W.R."/>
            <person name="Rodriguez L.M."/>
            <person name="Overmann J."/>
            <person name="Jimenez D.J."/>
        </authorList>
    </citation>
    <scope>NUCLEOTIDE SEQUENCE</scope>
    <source>
        <strain evidence="1">MAG 7</strain>
    </source>
</reference>
<name>A0AAJ6BEH1_9BACT</name>